<feature type="transmembrane region" description="Helical" evidence="1">
    <location>
        <begin position="208"/>
        <end position="235"/>
    </location>
</feature>
<keyword evidence="1" id="KW-0812">Transmembrane</keyword>
<keyword evidence="1" id="KW-1133">Transmembrane helix</keyword>
<proteinExistence type="predicted"/>
<name>A0A5D4JKY6_9ACTN</name>
<organism evidence="2 3">
    <name type="scientific">Streptomyces parvus</name>
    <dbReference type="NCBI Taxonomy" id="66428"/>
    <lineage>
        <taxon>Bacteria</taxon>
        <taxon>Bacillati</taxon>
        <taxon>Actinomycetota</taxon>
        <taxon>Actinomycetes</taxon>
        <taxon>Kitasatosporales</taxon>
        <taxon>Streptomycetaceae</taxon>
        <taxon>Streptomyces</taxon>
    </lineage>
</organism>
<keyword evidence="3" id="KW-1185">Reference proteome</keyword>
<feature type="transmembrane region" description="Helical" evidence="1">
    <location>
        <begin position="20"/>
        <end position="39"/>
    </location>
</feature>
<accession>A0A5D4JKY6</accession>
<dbReference type="Proteomes" id="UP000323242">
    <property type="component" value="Unassembled WGS sequence"/>
</dbReference>
<evidence type="ECO:0000256" key="1">
    <source>
        <dbReference type="SAM" id="Phobius"/>
    </source>
</evidence>
<comment type="caution">
    <text evidence="2">The sequence shown here is derived from an EMBL/GenBank/DDBJ whole genome shotgun (WGS) entry which is preliminary data.</text>
</comment>
<evidence type="ECO:0000313" key="2">
    <source>
        <dbReference type="EMBL" id="TYR64283.1"/>
    </source>
</evidence>
<evidence type="ECO:0000313" key="3">
    <source>
        <dbReference type="Proteomes" id="UP000323242"/>
    </source>
</evidence>
<evidence type="ECO:0008006" key="4">
    <source>
        <dbReference type="Google" id="ProtNLM"/>
    </source>
</evidence>
<feature type="transmembrane region" description="Helical" evidence="1">
    <location>
        <begin position="60"/>
        <end position="82"/>
    </location>
</feature>
<dbReference type="EMBL" id="VSZQ01000052">
    <property type="protein sequence ID" value="TYR64283.1"/>
    <property type="molecule type" value="Genomic_DNA"/>
</dbReference>
<gene>
    <name evidence="2" type="ORF">FY004_12240</name>
</gene>
<sequence>MNGLFDELGRKIANKWLTTLLIPGLLWVCTAVLAWHLGWRHAFDPHSALPILHRLGTGHLAGKTVLVVVSALIVAVGAGIAADGLSTLLRSFWVAPVRNAPSRWLRNVRRERWERADRNMEAVSERALRTGDGSEIDAAWARRDAISPIHPVHATWIGDRLRENQRRVQRAYGLDLATTWPRLWAVAPDPIRADIGVAQENFANAARIVAWALLYGLLGFFWGPALLIAVGVLYVGARRARSATEVLCQLVESCVDLYAVDLAERLRIPCAGVFSREVGESISELLRKDRV</sequence>
<reference evidence="2 3" key="1">
    <citation type="submission" date="2019-08" db="EMBL/GenBank/DDBJ databases">
        <title>Draft genome for granaticin producer strain Streptomyces parvus C05.</title>
        <authorList>
            <person name="Gonzalez-Pimentel J.L."/>
        </authorList>
    </citation>
    <scope>NUCLEOTIDE SEQUENCE [LARGE SCALE GENOMIC DNA]</scope>
    <source>
        <strain evidence="2 3">C05</strain>
    </source>
</reference>
<protein>
    <recommendedName>
        <fullName evidence="4">Vegetative cell wall protein gp1</fullName>
    </recommendedName>
</protein>
<dbReference type="AlphaFoldDB" id="A0A5D4JKY6"/>
<keyword evidence="1" id="KW-0472">Membrane</keyword>
<dbReference type="RefSeq" id="WP_148902418.1">
    <property type="nucleotide sequence ID" value="NZ_VSZQ01000052.1"/>
</dbReference>